<accession>A0A6G0VW69</accession>
<protein>
    <recommendedName>
        <fullName evidence="2">PiggyBac transposable element-derived protein domain-containing protein</fullName>
    </recommendedName>
</protein>
<dbReference type="EMBL" id="VUJU01012057">
    <property type="protein sequence ID" value="KAF0708893.1"/>
    <property type="molecule type" value="Genomic_DNA"/>
</dbReference>
<sequence>MRRAKLSTSFIELMATLSDSDFECESGDDSDADRTWKPKTSQNVGESDFSDSDGDCDQSIHNGNVPIIIPNQIEIPIMSVPEHAIGDSLVQNVVEVNMGWSQKPFTGTLLPGYNTYGPHLPINIPSPLTYVQKYLSNQHFENAALYTNMYALNKMGKELKTTADEIKILYGVHAMISILKYPRLRMYWNRSYGLNCISQAITRDRFLILRTCLHYVDINNRPTDNNSKLWKIQPIVDQVRNACRSIS</sequence>
<feature type="compositionally biased region" description="Acidic residues" evidence="1">
    <location>
        <begin position="21"/>
        <end position="31"/>
    </location>
</feature>
<evidence type="ECO:0000313" key="3">
    <source>
        <dbReference type="EMBL" id="KAF0708893.1"/>
    </source>
</evidence>
<reference evidence="3 4" key="1">
    <citation type="submission" date="2019-08" db="EMBL/GenBank/DDBJ databases">
        <title>Whole genome of Aphis craccivora.</title>
        <authorList>
            <person name="Voronova N.V."/>
            <person name="Shulinski R.S."/>
            <person name="Bandarenka Y.V."/>
            <person name="Zhorov D.G."/>
            <person name="Warner D."/>
        </authorList>
    </citation>
    <scope>NUCLEOTIDE SEQUENCE [LARGE SCALE GENOMIC DNA]</scope>
    <source>
        <strain evidence="3">180601</strain>
        <tissue evidence="3">Whole Body</tissue>
    </source>
</reference>
<dbReference type="Proteomes" id="UP000478052">
    <property type="component" value="Unassembled WGS sequence"/>
</dbReference>
<evidence type="ECO:0000259" key="2">
    <source>
        <dbReference type="Pfam" id="PF13843"/>
    </source>
</evidence>
<comment type="caution">
    <text evidence="3">The sequence shown here is derived from an EMBL/GenBank/DDBJ whole genome shotgun (WGS) entry which is preliminary data.</text>
</comment>
<name>A0A6G0VW69_APHCR</name>
<feature type="region of interest" description="Disordered" evidence="1">
    <location>
        <begin position="21"/>
        <end position="54"/>
    </location>
</feature>
<dbReference type="Pfam" id="PF13843">
    <property type="entry name" value="DDE_Tnp_1_7"/>
    <property type="match status" value="1"/>
</dbReference>
<dbReference type="PANTHER" id="PTHR47272">
    <property type="entry name" value="DDE_TNP_1_7 DOMAIN-CONTAINING PROTEIN"/>
    <property type="match status" value="1"/>
</dbReference>
<gene>
    <name evidence="3" type="ORF">FWK35_00030004</name>
</gene>
<dbReference type="AlphaFoldDB" id="A0A6G0VW69"/>
<evidence type="ECO:0000256" key="1">
    <source>
        <dbReference type="SAM" id="MobiDB-lite"/>
    </source>
</evidence>
<organism evidence="3 4">
    <name type="scientific">Aphis craccivora</name>
    <name type="common">Cowpea aphid</name>
    <dbReference type="NCBI Taxonomy" id="307492"/>
    <lineage>
        <taxon>Eukaryota</taxon>
        <taxon>Metazoa</taxon>
        <taxon>Ecdysozoa</taxon>
        <taxon>Arthropoda</taxon>
        <taxon>Hexapoda</taxon>
        <taxon>Insecta</taxon>
        <taxon>Pterygota</taxon>
        <taxon>Neoptera</taxon>
        <taxon>Paraneoptera</taxon>
        <taxon>Hemiptera</taxon>
        <taxon>Sternorrhyncha</taxon>
        <taxon>Aphidomorpha</taxon>
        <taxon>Aphidoidea</taxon>
        <taxon>Aphididae</taxon>
        <taxon>Aphidini</taxon>
        <taxon>Aphis</taxon>
        <taxon>Aphis</taxon>
    </lineage>
</organism>
<dbReference type="PANTHER" id="PTHR47272:SF1">
    <property type="entry name" value="PIGGYBAC TRANSPOSABLE ELEMENT-DERIVED PROTEIN 3-LIKE"/>
    <property type="match status" value="1"/>
</dbReference>
<keyword evidence="4" id="KW-1185">Reference proteome</keyword>
<dbReference type="InterPro" id="IPR029526">
    <property type="entry name" value="PGBD"/>
</dbReference>
<dbReference type="OrthoDB" id="6745260at2759"/>
<feature type="domain" description="PiggyBac transposable element-derived protein" evidence="2">
    <location>
        <begin position="126"/>
        <end position="243"/>
    </location>
</feature>
<feature type="non-terminal residue" evidence="3">
    <location>
        <position position="247"/>
    </location>
</feature>
<evidence type="ECO:0000313" key="4">
    <source>
        <dbReference type="Proteomes" id="UP000478052"/>
    </source>
</evidence>
<proteinExistence type="predicted"/>